<dbReference type="Gene3D" id="1.10.10.10">
    <property type="entry name" value="Winged helix-like DNA-binding domain superfamily/Winged helix DNA-binding domain"/>
    <property type="match status" value="1"/>
</dbReference>
<keyword evidence="1" id="KW-0238">DNA-binding</keyword>
<gene>
    <name evidence="2" type="ORF">BXT86_03275</name>
</gene>
<dbReference type="InterPro" id="IPR000944">
    <property type="entry name" value="Tscrpt_reg_Rrf2"/>
</dbReference>
<dbReference type="InterPro" id="IPR036390">
    <property type="entry name" value="WH_DNA-bd_sf"/>
</dbReference>
<dbReference type="Pfam" id="PF02082">
    <property type="entry name" value="Rrf2"/>
    <property type="match status" value="1"/>
</dbReference>
<dbReference type="Proteomes" id="UP000191663">
    <property type="component" value="Unassembled WGS sequence"/>
</dbReference>
<dbReference type="GO" id="GO:0003677">
    <property type="term" value="F:DNA binding"/>
    <property type="evidence" value="ECO:0007669"/>
    <property type="project" value="UniProtKB-KW"/>
</dbReference>
<dbReference type="EMBL" id="MUKB01000047">
    <property type="protein sequence ID" value="OPX18040.1"/>
    <property type="molecule type" value="Genomic_DNA"/>
</dbReference>
<dbReference type="PROSITE" id="PS51197">
    <property type="entry name" value="HTH_RRF2_2"/>
    <property type="match status" value="1"/>
</dbReference>
<reference evidence="3" key="1">
    <citation type="submission" date="2017-01" db="EMBL/GenBank/DDBJ databases">
        <title>Novel pathways for hydrocarbon cycling and metabolic interdependencies in hydrothermal sediment communities.</title>
        <authorList>
            <person name="Dombrowski N."/>
            <person name="Seitz K."/>
            <person name="Teske A."/>
            <person name="Baker B."/>
        </authorList>
    </citation>
    <scope>NUCLEOTIDE SEQUENCE [LARGE SCALE GENOMIC DNA]</scope>
</reference>
<evidence type="ECO:0000256" key="1">
    <source>
        <dbReference type="ARBA" id="ARBA00023125"/>
    </source>
</evidence>
<dbReference type="InterPro" id="IPR036388">
    <property type="entry name" value="WH-like_DNA-bd_sf"/>
</dbReference>
<dbReference type="GO" id="GO:0005829">
    <property type="term" value="C:cytosol"/>
    <property type="evidence" value="ECO:0007669"/>
    <property type="project" value="TreeGrafter"/>
</dbReference>
<evidence type="ECO:0000313" key="2">
    <source>
        <dbReference type="EMBL" id="OPX18040.1"/>
    </source>
</evidence>
<evidence type="ECO:0000313" key="3">
    <source>
        <dbReference type="Proteomes" id="UP000191663"/>
    </source>
</evidence>
<dbReference type="PANTHER" id="PTHR33221">
    <property type="entry name" value="WINGED HELIX-TURN-HELIX TRANSCRIPTIONAL REGULATOR, RRF2 FAMILY"/>
    <property type="match status" value="1"/>
</dbReference>
<dbReference type="NCBIfam" id="TIGR00738">
    <property type="entry name" value="rrf2_super"/>
    <property type="match status" value="1"/>
</dbReference>
<dbReference type="GO" id="GO:0003700">
    <property type="term" value="F:DNA-binding transcription factor activity"/>
    <property type="evidence" value="ECO:0007669"/>
    <property type="project" value="TreeGrafter"/>
</dbReference>
<proteinExistence type="predicted"/>
<accession>A0A1V4QFA5</accession>
<evidence type="ECO:0008006" key="4">
    <source>
        <dbReference type="Google" id="ProtNLM"/>
    </source>
</evidence>
<organism evidence="2 3">
    <name type="scientific">candidate division WOR-3 bacterium 4484_100</name>
    <dbReference type="NCBI Taxonomy" id="1936077"/>
    <lineage>
        <taxon>Bacteria</taxon>
        <taxon>Bacteria division WOR-3</taxon>
    </lineage>
</organism>
<sequence length="141" mass="16180">MKISSRFRYGLRLLVDLAMKYEKGPLLLKDIAECEKISKKYLEQIVISLKNAGMIRATRGFKGGYYLAKPPEEIKIIDVYKLLEGSFAPVDCLDNPDICSLIDNCPSRALWARLGDAIRKTFENLTLEDLKKTRWCMDEKT</sequence>
<name>A0A1V4QFA5_UNCW3</name>
<comment type="caution">
    <text evidence="2">The sequence shown here is derived from an EMBL/GenBank/DDBJ whole genome shotgun (WGS) entry which is preliminary data.</text>
</comment>
<dbReference type="PANTHER" id="PTHR33221:SF5">
    <property type="entry name" value="HTH-TYPE TRANSCRIPTIONAL REGULATOR ISCR"/>
    <property type="match status" value="1"/>
</dbReference>
<dbReference type="SUPFAM" id="SSF46785">
    <property type="entry name" value="Winged helix' DNA-binding domain"/>
    <property type="match status" value="1"/>
</dbReference>
<protein>
    <recommendedName>
        <fullName evidence="4">Rrf2 family transcriptional regulator</fullName>
    </recommendedName>
</protein>
<dbReference type="AlphaFoldDB" id="A0A1V4QFA5"/>